<proteinExistence type="inferred from homology"/>
<keyword evidence="6" id="KW-0862">Zinc</keyword>
<feature type="domain" description="Peptidase M13 N-terminal" evidence="9">
    <location>
        <begin position="49"/>
        <end position="457"/>
    </location>
</feature>
<evidence type="ECO:0000259" key="8">
    <source>
        <dbReference type="Pfam" id="PF01431"/>
    </source>
</evidence>
<keyword evidence="7" id="KW-0482">Metalloprotease</keyword>
<reference evidence="10 11" key="1">
    <citation type="journal article" date="2018" name="Gigascience">
        <title>Genomes of trombidid mites reveal novel predicted allergens and laterally-transferred genes associated with secondary metabolism.</title>
        <authorList>
            <person name="Dong X."/>
            <person name="Chaisiri K."/>
            <person name="Xia D."/>
            <person name="Armstrong S.D."/>
            <person name="Fang Y."/>
            <person name="Donnelly M.J."/>
            <person name="Kadowaki T."/>
            <person name="McGarry J.W."/>
            <person name="Darby A.C."/>
            <person name="Makepeace B.L."/>
        </authorList>
    </citation>
    <scope>NUCLEOTIDE SEQUENCE [LARGE SCALE GENOMIC DNA]</scope>
    <source>
        <strain evidence="10">UoL-UT</strain>
    </source>
</reference>
<keyword evidence="3" id="KW-0645">Protease</keyword>
<dbReference type="Pfam" id="PF01431">
    <property type="entry name" value="Peptidase_M13"/>
    <property type="match status" value="1"/>
</dbReference>
<gene>
    <name evidence="10" type="ORF">B4U80_07494</name>
</gene>
<dbReference type="EMBL" id="NCKV01006286">
    <property type="protein sequence ID" value="RWS23538.1"/>
    <property type="molecule type" value="Genomic_DNA"/>
</dbReference>
<organism evidence="10 11">
    <name type="scientific">Leptotrombidium deliense</name>
    <dbReference type="NCBI Taxonomy" id="299467"/>
    <lineage>
        <taxon>Eukaryota</taxon>
        <taxon>Metazoa</taxon>
        <taxon>Ecdysozoa</taxon>
        <taxon>Arthropoda</taxon>
        <taxon>Chelicerata</taxon>
        <taxon>Arachnida</taxon>
        <taxon>Acari</taxon>
        <taxon>Acariformes</taxon>
        <taxon>Trombidiformes</taxon>
        <taxon>Prostigmata</taxon>
        <taxon>Anystina</taxon>
        <taxon>Parasitengona</taxon>
        <taxon>Trombiculoidea</taxon>
        <taxon>Trombiculidae</taxon>
        <taxon>Leptotrombidium</taxon>
    </lineage>
</organism>
<evidence type="ECO:0000256" key="5">
    <source>
        <dbReference type="ARBA" id="ARBA00022801"/>
    </source>
</evidence>
<evidence type="ECO:0000256" key="3">
    <source>
        <dbReference type="ARBA" id="ARBA00022670"/>
    </source>
</evidence>
<dbReference type="InterPro" id="IPR042089">
    <property type="entry name" value="Peptidase_M13_dom_2"/>
</dbReference>
<comment type="cofactor">
    <cofactor evidence="1">
        <name>Zn(2+)</name>
        <dbReference type="ChEBI" id="CHEBI:29105"/>
    </cofactor>
</comment>
<dbReference type="PANTHER" id="PTHR11733">
    <property type="entry name" value="ZINC METALLOPROTEASE FAMILY M13 NEPRILYSIN-RELATED"/>
    <property type="match status" value="1"/>
</dbReference>
<evidence type="ECO:0000256" key="4">
    <source>
        <dbReference type="ARBA" id="ARBA00022723"/>
    </source>
</evidence>
<dbReference type="OrthoDB" id="6483425at2759"/>
<keyword evidence="5" id="KW-0378">Hydrolase</keyword>
<dbReference type="InterPro" id="IPR024079">
    <property type="entry name" value="MetalloPept_cat_dom_sf"/>
</dbReference>
<evidence type="ECO:0008006" key="12">
    <source>
        <dbReference type="Google" id="ProtNLM"/>
    </source>
</evidence>
<dbReference type="GO" id="GO:0005886">
    <property type="term" value="C:plasma membrane"/>
    <property type="evidence" value="ECO:0007669"/>
    <property type="project" value="TreeGrafter"/>
</dbReference>
<dbReference type="PRINTS" id="PR00786">
    <property type="entry name" value="NEPRILYSIN"/>
</dbReference>
<feature type="domain" description="Peptidase M13 C-terminal" evidence="8">
    <location>
        <begin position="540"/>
        <end position="737"/>
    </location>
</feature>
<protein>
    <recommendedName>
        <fullName evidence="12">Endothelin-converting enzyme 1-like protein</fullName>
    </recommendedName>
</protein>
<dbReference type="VEuPathDB" id="VectorBase:LDEU008502"/>
<dbReference type="CDD" id="cd08662">
    <property type="entry name" value="M13"/>
    <property type="match status" value="1"/>
</dbReference>
<comment type="similarity">
    <text evidence="2">Belongs to the peptidase M13 family.</text>
</comment>
<sequence>LTTLWSPNKKISKKEVKNKEKTDPDVCNSKECHKTAKYLFANMNLTVDPCEDFYNYSCGGWKHVHPRPKGVHFWGVNTLVEVHLKQKIRSKIFLKIKNQIFQWLLRKHKVFMLLVQTLVSEFQLSKNSLKKLFLEFREEYGRDAIVKMLRKMGGYPLMSSDWDDDNFNWQKAYMYADVHINAVNIFFDYIIDRKLENNKTRFIELQQQSKFYVGSKLNGDITKEEKLKLETSFRKKVKSQLAQLKSDLDETKINSDIDEMIKFEKQLAKVAGNDDDNGSDDEEENDYQVWNITYMHTMYPYVNWIKIFSNAFKIVNVTISKEEVIFSSNPTYFSVLGLILKKTPKRVIANYMAFVVVEEFGEKAINNYELIENGTINVEKLKEACTQSTEVFFRVAINYWYMKTILGKNSMKELNDFLSHIKAALTLTINTNEWMNDKTKLEAQLKLNKMLDFIASPSNINNDSELNEFYRNTGFISSENYVHAFKKMSKWIKYDKLKSLRDTEEKKVQPPSEVNAYYSPYDNKIGELRVPKLKLILIILEILIGYLSPPNFYPNAPISVNTAAIGSTIGHEVTHGFDNTGAQYNYKGIKRNWWDSKTLKRYESKVNCFKKQYSAFVEPTSGKHLNGTKTVGENIADNGGLRQTYTAYKMYAALKHPEKDLKLPLGMSKFSKEQLFFIAYANTYCNDHSALYNEHLILNDEHPPDVARVIIPLQNSEQFSKAFKCKEGSRMNPAKKCILW</sequence>
<dbReference type="Gene3D" id="3.40.390.10">
    <property type="entry name" value="Collagenase (Catalytic Domain)"/>
    <property type="match status" value="1"/>
</dbReference>
<dbReference type="GO" id="GO:0004222">
    <property type="term" value="F:metalloendopeptidase activity"/>
    <property type="evidence" value="ECO:0007669"/>
    <property type="project" value="InterPro"/>
</dbReference>
<name>A0A443S7L0_9ACAR</name>
<dbReference type="PROSITE" id="PS51885">
    <property type="entry name" value="NEPRILYSIN"/>
    <property type="match status" value="1"/>
</dbReference>
<evidence type="ECO:0000259" key="9">
    <source>
        <dbReference type="Pfam" id="PF05649"/>
    </source>
</evidence>
<keyword evidence="11" id="KW-1185">Reference proteome</keyword>
<accession>A0A443S7L0</accession>
<evidence type="ECO:0000256" key="6">
    <source>
        <dbReference type="ARBA" id="ARBA00022833"/>
    </source>
</evidence>
<dbReference type="InterPro" id="IPR008753">
    <property type="entry name" value="Peptidase_M13_N"/>
</dbReference>
<dbReference type="InterPro" id="IPR018497">
    <property type="entry name" value="Peptidase_M13_C"/>
</dbReference>
<evidence type="ECO:0000256" key="1">
    <source>
        <dbReference type="ARBA" id="ARBA00001947"/>
    </source>
</evidence>
<dbReference type="GO" id="GO:0046872">
    <property type="term" value="F:metal ion binding"/>
    <property type="evidence" value="ECO:0007669"/>
    <property type="project" value="UniProtKB-KW"/>
</dbReference>
<evidence type="ECO:0000313" key="10">
    <source>
        <dbReference type="EMBL" id="RWS23538.1"/>
    </source>
</evidence>
<dbReference type="Gene3D" id="1.10.1380.10">
    <property type="entry name" value="Neutral endopeptidase , domain2"/>
    <property type="match status" value="1"/>
</dbReference>
<evidence type="ECO:0000256" key="2">
    <source>
        <dbReference type="ARBA" id="ARBA00007357"/>
    </source>
</evidence>
<feature type="non-terminal residue" evidence="10">
    <location>
        <position position="740"/>
    </location>
</feature>
<dbReference type="SUPFAM" id="SSF55486">
    <property type="entry name" value="Metalloproteases ('zincins'), catalytic domain"/>
    <property type="match status" value="1"/>
</dbReference>
<evidence type="ECO:0000256" key="7">
    <source>
        <dbReference type="ARBA" id="ARBA00023049"/>
    </source>
</evidence>
<dbReference type="Proteomes" id="UP000288716">
    <property type="component" value="Unassembled WGS sequence"/>
</dbReference>
<comment type="caution">
    <text evidence="10">The sequence shown here is derived from an EMBL/GenBank/DDBJ whole genome shotgun (WGS) entry which is preliminary data.</text>
</comment>
<dbReference type="InterPro" id="IPR000718">
    <property type="entry name" value="Peptidase_M13"/>
</dbReference>
<dbReference type="PANTHER" id="PTHR11733:SF167">
    <property type="entry name" value="FI17812P1-RELATED"/>
    <property type="match status" value="1"/>
</dbReference>
<evidence type="ECO:0000313" key="11">
    <source>
        <dbReference type="Proteomes" id="UP000288716"/>
    </source>
</evidence>
<dbReference type="Pfam" id="PF05649">
    <property type="entry name" value="Peptidase_M13_N"/>
    <property type="match status" value="1"/>
</dbReference>
<dbReference type="AlphaFoldDB" id="A0A443S7L0"/>
<keyword evidence="4" id="KW-0479">Metal-binding</keyword>
<dbReference type="GO" id="GO:0016485">
    <property type="term" value="P:protein processing"/>
    <property type="evidence" value="ECO:0007669"/>
    <property type="project" value="TreeGrafter"/>
</dbReference>
<feature type="non-terminal residue" evidence="10">
    <location>
        <position position="1"/>
    </location>
</feature>